<dbReference type="SUPFAM" id="SSF46689">
    <property type="entry name" value="Homeodomain-like"/>
    <property type="match status" value="2"/>
</dbReference>
<evidence type="ECO:0000313" key="5">
    <source>
        <dbReference type="EMBL" id="MPN19882.1"/>
    </source>
</evidence>
<feature type="domain" description="HTH araC/xylS-type" evidence="4">
    <location>
        <begin position="41"/>
        <end position="139"/>
    </location>
</feature>
<organism evidence="5">
    <name type="scientific">bioreactor metagenome</name>
    <dbReference type="NCBI Taxonomy" id="1076179"/>
    <lineage>
        <taxon>unclassified sequences</taxon>
        <taxon>metagenomes</taxon>
        <taxon>ecological metagenomes</taxon>
    </lineage>
</organism>
<name>A0A645G1S0_9ZZZZ</name>
<evidence type="ECO:0000259" key="4">
    <source>
        <dbReference type="PROSITE" id="PS01124"/>
    </source>
</evidence>
<dbReference type="EMBL" id="VSSQ01067504">
    <property type="protein sequence ID" value="MPN19882.1"/>
    <property type="molecule type" value="Genomic_DNA"/>
</dbReference>
<dbReference type="Gene3D" id="1.10.10.60">
    <property type="entry name" value="Homeodomain-like"/>
    <property type="match status" value="2"/>
</dbReference>
<gene>
    <name evidence="5" type="primary">rhaR_158</name>
    <name evidence="5" type="ORF">SDC9_167257</name>
</gene>
<dbReference type="GO" id="GO:0043565">
    <property type="term" value="F:sequence-specific DNA binding"/>
    <property type="evidence" value="ECO:0007669"/>
    <property type="project" value="InterPro"/>
</dbReference>
<proteinExistence type="predicted"/>
<comment type="caution">
    <text evidence="5">The sequence shown here is derived from an EMBL/GenBank/DDBJ whole genome shotgun (WGS) entry which is preliminary data.</text>
</comment>
<evidence type="ECO:0000256" key="3">
    <source>
        <dbReference type="ARBA" id="ARBA00023163"/>
    </source>
</evidence>
<dbReference type="PANTHER" id="PTHR43280:SF34">
    <property type="entry name" value="ARAC-FAMILY TRANSCRIPTIONAL REGULATOR"/>
    <property type="match status" value="1"/>
</dbReference>
<reference evidence="5" key="1">
    <citation type="submission" date="2019-08" db="EMBL/GenBank/DDBJ databases">
        <authorList>
            <person name="Kucharzyk K."/>
            <person name="Murdoch R.W."/>
            <person name="Higgins S."/>
            <person name="Loffler F."/>
        </authorList>
    </citation>
    <scope>NUCLEOTIDE SEQUENCE</scope>
</reference>
<dbReference type="GO" id="GO:0003700">
    <property type="term" value="F:DNA-binding transcription factor activity"/>
    <property type="evidence" value="ECO:0007669"/>
    <property type="project" value="InterPro"/>
</dbReference>
<sequence>MERCATEQELEALNEEMAAAFTAGVAQAKQAKHHPHTDPIEQCMDYITANLHKKITLQTLAAQVDLSPKYLSRRFAQQTGQSFCHYLNQKKVVEAKELLVYTRYSHSQICNCLAFSSDSHFIAVFRKATGLTPLQYRTRYAAVPAP</sequence>
<evidence type="ECO:0000256" key="1">
    <source>
        <dbReference type="ARBA" id="ARBA00023015"/>
    </source>
</evidence>
<dbReference type="PANTHER" id="PTHR43280">
    <property type="entry name" value="ARAC-FAMILY TRANSCRIPTIONAL REGULATOR"/>
    <property type="match status" value="1"/>
</dbReference>
<dbReference type="PROSITE" id="PS01124">
    <property type="entry name" value="HTH_ARAC_FAMILY_2"/>
    <property type="match status" value="1"/>
</dbReference>
<dbReference type="InterPro" id="IPR018060">
    <property type="entry name" value="HTH_AraC"/>
</dbReference>
<dbReference type="InterPro" id="IPR009057">
    <property type="entry name" value="Homeodomain-like_sf"/>
</dbReference>
<protein>
    <submittedName>
        <fullName evidence="5">HTH-type transcriptional activator RhaR</fullName>
    </submittedName>
</protein>
<dbReference type="AlphaFoldDB" id="A0A645G1S0"/>
<accession>A0A645G1S0</accession>
<keyword evidence="1" id="KW-0805">Transcription regulation</keyword>
<keyword evidence="2" id="KW-0238">DNA-binding</keyword>
<evidence type="ECO:0000256" key="2">
    <source>
        <dbReference type="ARBA" id="ARBA00023125"/>
    </source>
</evidence>
<keyword evidence="3" id="KW-0804">Transcription</keyword>
<dbReference type="SMART" id="SM00342">
    <property type="entry name" value="HTH_ARAC"/>
    <property type="match status" value="1"/>
</dbReference>
<dbReference type="Pfam" id="PF12833">
    <property type="entry name" value="HTH_18"/>
    <property type="match status" value="1"/>
</dbReference>